<dbReference type="EMBL" id="BARU01011490">
    <property type="protein sequence ID" value="GAH45320.1"/>
    <property type="molecule type" value="Genomic_DNA"/>
</dbReference>
<gene>
    <name evidence="1" type="ORF">S03H2_21555</name>
</gene>
<comment type="caution">
    <text evidence="1">The sequence shown here is derived from an EMBL/GenBank/DDBJ whole genome shotgun (WGS) entry which is preliminary data.</text>
</comment>
<name>X1GKD9_9ZZZZ</name>
<dbReference type="AlphaFoldDB" id="X1GKD9"/>
<reference evidence="1" key="1">
    <citation type="journal article" date="2014" name="Front. Microbiol.">
        <title>High frequency of phylogenetically diverse reductive dehalogenase-homologous genes in deep subseafloor sedimentary metagenomes.</title>
        <authorList>
            <person name="Kawai M."/>
            <person name="Futagami T."/>
            <person name="Toyoda A."/>
            <person name="Takaki Y."/>
            <person name="Nishi S."/>
            <person name="Hori S."/>
            <person name="Arai W."/>
            <person name="Tsubouchi T."/>
            <person name="Morono Y."/>
            <person name="Uchiyama I."/>
            <person name="Ito T."/>
            <person name="Fujiyama A."/>
            <person name="Inagaki F."/>
            <person name="Takami H."/>
        </authorList>
    </citation>
    <scope>NUCLEOTIDE SEQUENCE</scope>
    <source>
        <strain evidence="1">Expedition CK06-06</strain>
    </source>
</reference>
<evidence type="ECO:0000313" key="1">
    <source>
        <dbReference type="EMBL" id="GAH45320.1"/>
    </source>
</evidence>
<accession>X1GKD9</accession>
<sequence>NTLGTQANTNATLQNSRTKQEPNVQIAIIQIDNAAPLIVTGLRKWDAFCEVAGLLHVQRVLAPGLFILVEGLAATQLLSEFNNSSGAMLEPDFPSTSPEDIMISVPPADPGVFNILYSANLIATA</sequence>
<proteinExistence type="predicted"/>
<protein>
    <submittedName>
        <fullName evidence="1">Uncharacterized protein</fullName>
    </submittedName>
</protein>
<organism evidence="1">
    <name type="scientific">marine sediment metagenome</name>
    <dbReference type="NCBI Taxonomy" id="412755"/>
    <lineage>
        <taxon>unclassified sequences</taxon>
        <taxon>metagenomes</taxon>
        <taxon>ecological metagenomes</taxon>
    </lineage>
</organism>
<feature type="non-terminal residue" evidence="1">
    <location>
        <position position="1"/>
    </location>
</feature>